<evidence type="ECO:0000313" key="9">
    <source>
        <dbReference type="EMBL" id="KXJ90919.1"/>
    </source>
</evidence>
<feature type="compositionally biased region" description="Basic and acidic residues" evidence="6">
    <location>
        <begin position="790"/>
        <end position="808"/>
    </location>
</feature>
<comment type="subcellular location">
    <subcellularLocation>
        <location evidence="1">Nucleus</location>
    </subcellularLocation>
</comment>
<dbReference type="AlphaFoldDB" id="A0A136J1H1"/>
<dbReference type="Pfam" id="PF00271">
    <property type="entry name" value="Helicase_C"/>
    <property type="match status" value="1"/>
</dbReference>
<reference evidence="10" key="1">
    <citation type="submission" date="2016-02" db="EMBL/GenBank/DDBJ databases">
        <title>Draft genome sequence of Microdochium bolleyi, a fungal endophyte of beachgrass.</title>
        <authorList>
            <consortium name="DOE Joint Genome Institute"/>
            <person name="David A.S."/>
            <person name="May G."/>
            <person name="Haridas S."/>
            <person name="Lim J."/>
            <person name="Wang M."/>
            <person name="Labutti K."/>
            <person name="Lipzen A."/>
            <person name="Barry K."/>
            <person name="Grigoriev I.V."/>
        </authorList>
    </citation>
    <scope>NUCLEOTIDE SEQUENCE [LARGE SCALE GENOMIC DNA]</scope>
    <source>
        <strain evidence="10">J235TASD1</strain>
    </source>
</reference>
<name>A0A136J1H1_9PEZI</name>
<evidence type="ECO:0000259" key="8">
    <source>
        <dbReference type="PROSITE" id="PS51194"/>
    </source>
</evidence>
<feature type="domain" description="Helicase C-terminal" evidence="8">
    <location>
        <begin position="356"/>
        <end position="509"/>
    </location>
</feature>
<gene>
    <name evidence="9" type="ORF">Micbo1qcDRAFT_163594</name>
</gene>
<keyword evidence="4" id="KW-0067">ATP-binding</keyword>
<protein>
    <submittedName>
        <fullName evidence="9">p-loop containing nucleoside triphosphate hydrolase protein</fullName>
    </submittedName>
</protein>
<dbReference type="SMART" id="SM00487">
    <property type="entry name" value="DEXDc"/>
    <property type="match status" value="1"/>
</dbReference>
<dbReference type="InParanoid" id="A0A136J1H1"/>
<proteinExistence type="predicted"/>
<dbReference type="InterPro" id="IPR049730">
    <property type="entry name" value="SNF2/RAD54-like_C"/>
</dbReference>
<evidence type="ECO:0000256" key="1">
    <source>
        <dbReference type="ARBA" id="ARBA00004123"/>
    </source>
</evidence>
<dbReference type="PROSITE" id="PS51192">
    <property type="entry name" value="HELICASE_ATP_BIND_1"/>
    <property type="match status" value="1"/>
</dbReference>
<dbReference type="Gene3D" id="3.40.50.10810">
    <property type="entry name" value="Tandem AAA-ATPase domain"/>
    <property type="match status" value="1"/>
</dbReference>
<feature type="compositionally biased region" description="Polar residues" evidence="6">
    <location>
        <begin position="829"/>
        <end position="840"/>
    </location>
</feature>
<keyword evidence="2" id="KW-0547">Nucleotide-binding</keyword>
<dbReference type="CDD" id="cd18793">
    <property type="entry name" value="SF2_C_SNF"/>
    <property type="match status" value="1"/>
</dbReference>
<dbReference type="InterPro" id="IPR029256">
    <property type="entry name" value="Heliccase-ass-bd"/>
</dbReference>
<dbReference type="GO" id="GO:0005634">
    <property type="term" value="C:nucleus"/>
    <property type="evidence" value="ECO:0007669"/>
    <property type="project" value="UniProtKB-SubCell"/>
</dbReference>
<dbReference type="InterPro" id="IPR050496">
    <property type="entry name" value="SNF2_RAD54_helicase_repair"/>
</dbReference>
<keyword evidence="3 9" id="KW-0378">Hydrolase</keyword>
<dbReference type="SUPFAM" id="SSF52540">
    <property type="entry name" value="P-loop containing nucleoside triphosphate hydrolases"/>
    <property type="match status" value="2"/>
</dbReference>
<feature type="domain" description="Helicase ATP-binding" evidence="7">
    <location>
        <begin position="1"/>
        <end position="164"/>
    </location>
</feature>
<organism evidence="9 10">
    <name type="scientific">Microdochium bolleyi</name>
    <dbReference type="NCBI Taxonomy" id="196109"/>
    <lineage>
        <taxon>Eukaryota</taxon>
        <taxon>Fungi</taxon>
        <taxon>Dikarya</taxon>
        <taxon>Ascomycota</taxon>
        <taxon>Pezizomycotina</taxon>
        <taxon>Sordariomycetes</taxon>
        <taxon>Xylariomycetidae</taxon>
        <taxon>Xylariales</taxon>
        <taxon>Microdochiaceae</taxon>
        <taxon>Microdochium</taxon>
    </lineage>
</organism>
<dbReference type="GO" id="GO:0005524">
    <property type="term" value="F:ATP binding"/>
    <property type="evidence" value="ECO:0007669"/>
    <property type="project" value="InterPro"/>
</dbReference>
<dbReference type="InterPro" id="IPR014001">
    <property type="entry name" value="Helicase_ATP-bd"/>
</dbReference>
<dbReference type="Pfam" id="PF14773">
    <property type="entry name" value="VIGSSK"/>
    <property type="match status" value="1"/>
</dbReference>
<dbReference type="PANTHER" id="PTHR45629:SF7">
    <property type="entry name" value="DNA EXCISION REPAIR PROTEIN ERCC-6-RELATED"/>
    <property type="match status" value="1"/>
</dbReference>
<evidence type="ECO:0000256" key="3">
    <source>
        <dbReference type="ARBA" id="ARBA00022801"/>
    </source>
</evidence>
<dbReference type="InterPro" id="IPR001650">
    <property type="entry name" value="Helicase_C-like"/>
</dbReference>
<feature type="compositionally biased region" description="Basic and acidic residues" evidence="6">
    <location>
        <begin position="737"/>
        <end position="748"/>
    </location>
</feature>
<dbReference type="SMART" id="SM00490">
    <property type="entry name" value="HELICc"/>
    <property type="match status" value="1"/>
</dbReference>
<dbReference type="InterPro" id="IPR057931">
    <property type="entry name" value="RHH_ERCC6L2"/>
</dbReference>
<dbReference type="Pfam" id="PF00176">
    <property type="entry name" value="SNF2-rel_dom"/>
    <property type="match status" value="1"/>
</dbReference>
<evidence type="ECO:0000256" key="4">
    <source>
        <dbReference type="ARBA" id="ARBA00022840"/>
    </source>
</evidence>
<evidence type="ECO:0000259" key="7">
    <source>
        <dbReference type="PROSITE" id="PS51192"/>
    </source>
</evidence>
<dbReference type="InterPro" id="IPR000330">
    <property type="entry name" value="SNF2_N"/>
</dbReference>
<keyword evidence="5" id="KW-0539">Nucleus</keyword>
<dbReference type="GO" id="GO:0016787">
    <property type="term" value="F:hydrolase activity"/>
    <property type="evidence" value="ECO:0007669"/>
    <property type="project" value="UniProtKB-KW"/>
</dbReference>
<dbReference type="FunFam" id="3.40.50.10810:FF:000019">
    <property type="entry name" value="DNA excision repair protein ERCC-6-like 2 isoform X1"/>
    <property type="match status" value="1"/>
</dbReference>
<dbReference type="STRING" id="196109.A0A136J1H1"/>
<accession>A0A136J1H1</accession>
<dbReference type="Pfam" id="PF25806">
    <property type="entry name" value="RHH_ERCC6L2"/>
    <property type="match status" value="1"/>
</dbReference>
<keyword evidence="10" id="KW-1185">Reference proteome</keyword>
<evidence type="ECO:0000313" key="10">
    <source>
        <dbReference type="Proteomes" id="UP000070501"/>
    </source>
</evidence>
<dbReference type="InterPro" id="IPR027417">
    <property type="entry name" value="P-loop_NTPase"/>
</dbReference>
<dbReference type="Proteomes" id="UP000070501">
    <property type="component" value="Unassembled WGS sequence"/>
</dbReference>
<dbReference type="PANTHER" id="PTHR45629">
    <property type="entry name" value="SNF2/RAD54 FAMILY MEMBER"/>
    <property type="match status" value="1"/>
</dbReference>
<feature type="region of interest" description="Disordered" evidence="6">
    <location>
        <begin position="737"/>
        <end position="770"/>
    </location>
</feature>
<feature type="region of interest" description="Disordered" evidence="6">
    <location>
        <begin position="783"/>
        <end position="851"/>
    </location>
</feature>
<sequence length="851" mass="95286">MGLGKTVQVAAFLTAAFGKSGDVRDAKRMRKFRRNKDDWYPQALIICPGSLTQNWKNELNRWGWWASDLYHGAGKEDVLDSARAGRLEVMITTYGTYKNHADQINRVQWDVVVADECHTIKESTAGVTIAMNQINALCRIGLTGTAIQNKYEEFWTLLNWTNPGQFGTVGEWKRAISRPLTIGQSHDATMQQLREARDVADKLVKNLLPRFFLRRMKSLIAHQLPKKSDRVVFCPLSDLQRTSYKKLLESPIVDFVRSAFQLCRCGSGSKAGWCCGQVTSHGESWKSLVFPIIMALQKLSSHFSLLIPQQADMADKQRKELRFLQAAQPEKWQEFYKSRDSLLYLANPDFCGKWKVLRRLLKFWREAGDKVLVFSHSVRLLRVLQYLFSNTSYSVSYLDGSLSYEDRQLTVDDFNSDPNQFVFLISTKAGGVGLNITSANKVVIMDPHWNPAYDLQAQDRAYRIGQTRDVDVFRLISIGTIEEITYARQIYKQQQANIGYNASNERRYFKGVQQDSERKGEIFGIENLLSYHGDQVVLRDIVNKTNVAEARAGVQLSSIDMEDAMKEEGGALVKEEVDLDDTGGLKSLSNMIINPDSKLAVPDQPAAKESDGVRAILAAAGVGYTHENSEIVGSSKIENGLSRRAQLATGQDVEGDRALFFDSQDASFMKFECEYNPPEDVCQRQFCTMAQTFGFASATEFALAVEGMSQEQRRNTLESFYEKRMEKMKQSNKVKAEVKAETKGEGMPKAEAGAAKDGGSITPVKTESGHTKTLGEIEPYISTSGGTHALHQDADTKANVKLEAKESPKSSMEQGKVLKNESSDDLTLGNGTKASRQTVVWLSDDEGDDEL</sequence>
<dbReference type="PROSITE" id="PS51194">
    <property type="entry name" value="HELICASE_CTER"/>
    <property type="match status" value="1"/>
</dbReference>
<dbReference type="OrthoDB" id="413460at2759"/>
<dbReference type="EMBL" id="KQ964251">
    <property type="protein sequence ID" value="KXJ90919.1"/>
    <property type="molecule type" value="Genomic_DNA"/>
</dbReference>
<dbReference type="InterPro" id="IPR038718">
    <property type="entry name" value="SNF2-like_sf"/>
</dbReference>
<evidence type="ECO:0000256" key="6">
    <source>
        <dbReference type="SAM" id="MobiDB-lite"/>
    </source>
</evidence>
<evidence type="ECO:0000256" key="2">
    <source>
        <dbReference type="ARBA" id="ARBA00022741"/>
    </source>
</evidence>
<dbReference type="Gene3D" id="3.40.50.300">
    <property type="entry name" value="P-loop containing nucleotide triphosphate hydrolases"/>
    <property type="match status" value="1"/>
</dbReference>
<evidence type="ECO:0000256" key="5">
    <source>
        <dbReference type="ARBA" id="ARBA00023242"/>
    </source>
</evidence>